<dbReference type="PANTHER" id="PTHR33371">
    <property type="entry name" value="INTERMEMBRANE PHOSPHOLIPID TRANSPORT SYSTEM BINDING PROTEIN MLAD-RELATED"/>
    <property type="match status" value="1"/>
</dbReference>
<protein>
    <recommendedName>
        <fullName evidence="2">Mce/MlaD domain-containing protein</fullName>
    </recommendedName>
</protein>
<feature type="domain" description="Mce/MlaD" evidence="2">
    <location>
        <begin position="38"/>
        <end position="109"/>
    </location>
</feature>
<organism evidence="3 4">
    <name type="scientific">Rhodococcus olei</name>
    <dbReference type="NCBI Taxonomy" id="2161675"/>
    <lineage>
        <taxon>Bacteria</taxon>
        <taxon>Bacillati</taxon>
        <taxon>Actinomycetota</taxon>
        <taxon>Actinomycetes</taxon>
        <taxon>Mycobacteriales</taxon>
        <taxon>Nocardiaceae</taxon>
        <taxon>Rhodococcus</taxon>
    </lineage>
</organism>
<sequence length="342" mass="34522">MTNAKKWAVVAIVTVAAMGIGGNGVTAAGTNSSGTTATYCAQMPDTVGLYTGNPVTQMGFEVGTIDSITEKGDHVEVTFTTSVGRVFPADVKAVTRSKSILADRSLELVGNYTNGPVLEPGSCIPLEQSYTPKTISEVVGSAADFLAALSPDGSNTVAGAIAGVSAALQGQGEPARAMMLSAAGAMADPDKLVADIGSAIGAMAPLNEQALADWGAITSIAKQLPSIATAGIDLFPGTIDVCVGIGWLVATLYDVQTRYGGDIWPFVHGQVAQAIALAAGRAGDLSGLVGSLPSFTAALDEQSRKTGGLTVHFTPPTVTLGDGTGIDPANLLGKILMKGAVQ</sequence>
<name>A0ABP8PBE5_9NOCA</name>
<evidence type="ECO:0000259" key="2">
    <source>
        <dbReference type="Pfam" id="PF02470"/>
    </source>
</evidence>
<dbReference type="InterPro" id="IPR003399">
    <property type="entry name" value="Mce/MlaD"/>
</dbReference>
<dbReference type="PANTHER" id="PTHR33371:SF4">
    <property type="entry name" value="INTERMEMBRANE PHOSPHOLIPID TRANSPORT SYSTEM BINDING PROTEIN MLAD"/>
    <property type="match status" value="1"/>
</dbReference>
<dbReference type="EMBL" id="BAABFB010000059">
    <property type="protein sequence ID" value="GAA4484443.1"/>
    <property type="molecule type" value="Genomic_DNA"/>
</dbReference>
<dbReference type="Proteomes" id="UP001501183">
    <property type="component" value="Unassembled WGS sequence"/>
</dbReference>
<accession>A0ABP8PBE5</accession>
<dbReference type="RefSeq" id="WP_345348454.1">
    <property type="nucleotide sequence ID" value="NZ_BAABFB010000059.1"/>
</dbReference>
<comment type="caution">
    <text evidence="3">The sequence shown here is derived from an EMBL/GenBank/DDBJ whole genome shotgun (WGS) entry which is preliminary data.</text>
</comment>
<feature type="signal peptide" evidence="1">
    <location>
        <begin position="1"/>
        <end position="27"/>
    </location>
</feature>
<keyword evidence="4" id="KW-1185">Reference proteome</keyword>
<keyword evidence="1" id="KW-0732">Signal</keyword>
<reference evidence="4" key="1">
    <citation type="journal article" date="2019" name="Int. J. Syst. Evol. Microbiol.">
        <title>The Global Catalogue of Microorganisms (GCM) 10K type strain sequencing project: providing services to taxonomists for standard genome sequencing and annotation.</title>
        <authorList>
            <consortium name="The Broad Institute Genomics Platform"/>
            <consortium name="The Broad Institute Genome Sequencing Center for Infectious Disease"/>
            <person name="Wu L."/>
            <person name="Ma J."/>
        </authorList>
    </citation>
    <scope>NUCLEOTIDE SEQUENCE [LARGE SCALE GENOMIC DNA]</scope>
    <source>
        <strain evidence="4">JCM 32206</strain>
    </source>
</reference>
<gene>
    <name evidence="3" type="ORF">GCM10023094_37640</name>
</gene>
<dbReference type="Pfam" id="PF02470">
    <property type="entry name" value="MlaD"/>
    <property type="match status" value="1"/>
</dbReference>
<proteinExistence type="predicted"/>
<evidence type="ECO:0000256" key="1">
    <source>
        <dbReference type="SAM" id="SignalP"/>
    </source>
</evidence>
<evidence type="ECO:0000313" key="3">
    <source>
        <dbReference type="EMBL" id="GAA4484443.1"/>
    </source>
</evidence>
<evidence type="ECO:0000313" key="4">
    <source>
        <dbReference type="Proteomes" id="UP001501183"/>
    </source>
</evidence>
<feature type="chain" id="PRO_5045754843" description="Mce/MlaD domain-containing protein" evidence="1">
    <location>
        <begin position="28"/>
        <end position="342"/>
    </location>
</feature>
<dbReference type="InterPro" id="IPR052336">
    <property type="entry name" value="MlaD_Phospholipid_Transporter"/>
</dbReference>